<evidence type="ECO:0000256" key="1">
    <source>
        <dbReference type="SAM" id="Coils"/>
    </source>
</evidence>
<organism evidence="3 4">
    <name type="scientific">Roseivirga thermotolerans</name>
    <dbReference type="NCBI Taxonomy" id="1758176"/>
    <lineage>
        <taxon>Bacteria</taxon>
        <taxon>Pseudomonadati</taxon>
        <taxon>Bacteroidota</taxon>
        <taxon>Cytophagia</taxon>
        <taxon>Cytophagales</taxon>
        <taxon>Roseivirgaceae</taxon>
        <taxon>Roseivirga</taxon>
    </lineage>
</organism>
<dbReference type="Pfam" id="PF13801">
    <property type="entry name" value="Metal_resist"/>
    <property type="match status" value="1"/>
</dbReference>
<feature type="coiled-coil region" evidence="1">
    <location>
        <begin position="41"/>
        <end position="89"/>
    </location>
</feature>
<feature type="transmembrane region" description="Helical" evidence="2">
    <location>
        <begin position="6"/>
        <end position="28"/>
    </location>
</feature>
<name>A0ABQ3IBS8_9BACT</name>
<sequence length="161" mass="18501">MKSSRIIGIAVVFLAVLNVVLLTLLWWGKPDQHIKNGMEGLLILEQELGLTDEQLEQLKRLRHNHFIEVNRLRDRMHEAREQLHGLYGKPEVVALTDSLSRVIGDSQARIEQATFNHFMKIRDLCAQEQVQVFDAIIMSVLKQGAPHSRMPPPQKKKRRGP</sequence>
<dbReference type="EMBL" id="BNAG01000005">
    <property type="protein sequence ID" value="GHE74558.1"/>
    <property type="molecule type" value="Genomic_DNA"/>
</dbReference>
<evidence type="ECO:0000313" key="3">
    <source>
        <dbReference type="EMBL" id="GHE74558.1"/>
    </source>
</evidence>
<evidence type="ECO:0008006" key="5">
    <source>
        <dbReference type="Google" id="ProtNLM"/>
    </source>
</evidence>
<gene>
    <name evidence="3" type="ORF">GCM10011340_33980</name>
</gene>
<keyword evidence="2" id="KW-0812">Transmembrane</keyword>
<protein>
    <recommendedName>
        <fullName evidence="5">Periplasmic heavy metal sensor</fullName>
    </recommendedName>
</protein>
<keyword evidence="2" id="KW-1133">Transmembrane helix</keyword>
<accession>A0ABQ3IBS8</accession>
<dbReference type="Gene3D" id="1.20.120.1490">
    <property type="match status" value="1"/>
</dbReference>
<reference evidence="4" key="1">
    <citation type="journal article" date="2019" name="Int. J. Syst. Evol. Microbiol.">
        <title>The Global Catalogue of Microorganisms (GCM) 10K type strain sequencing project: providing services to taxonomists for standard genome sequencing and annotation.</title>
        <authorList>
            <consortium name="The Broad Institute Genomics Platform"/>
            <consortium name="The Broad Institute Genome Sequencing Center for Infectious Disease"/>
            <person name="Wu L."/>
            <person name="Ma J."/>
        </authorList>
    </citation>
    <scope>NUCLEOTIDE SEQUENCE [LARGE SCALE GENOMIC DNA]</scope>
    <source>
        <strain evidence="4">CGMCC 1.15111</strain>
    </source>
</reference>
<dbReference type="RefSeq" id="WP_189631504.1">
    <property type="nucleotide sequence ID" value="NZ_BNAG01000005.1"/>
</dbReference>
<evidence type="ECO:0000256" key="2">
    <source>
        <dbReference type="SAM" id="Phobius"/>
    </source>
</evidence>
<proteinExistence type="predicted"/>
<dbReference type="InterPro" id="IPR025961">
    <property type="entry name" value="Metal_resist"/>
</dbReference>
<keyword evidence="2" id="KW-0472">Membrane</keyword>
<comment type="caution">
    <text evidence="3">The sequence shown here is derived from an EMBL/GenBank/DDBJ whole genome shotgun (WGS) entry which is preliminary data.</text>
</comment>
<keyword evidence="4" id="KW-1185">Reference proteome</keyword>
<evidence type="ECO:0000313" key="4">
    <source>
        <dbReference type="Proteomes" id="UP000658258"/>
    </source>
</evidence>
<keyword evidence="1" id="KW-0175">Coiled coil</keyword>
<dbReference type="Proteomes" id="UP000658258">
    <property type="component" value="Unassembled WGS sequence"/>
</dbReference>